<sequence>MGVQGLWQLLQTAGRPVTLESLEGQVLAVDVSIWLNQSVKGMRDKHGSPLPNAHLITLFNRICKLLYYRIKPVFVFDGGVPALKKQTLAARRQRKEQAEKETGKTSQKILTNFLKRQAVQAAIGKGGEKATVPEIPAKPSTSKEADMYQLPPLPEQDSSEAVEEEEPDPWEERMLQRDIIMSEYQDFGNVDIDSEEFRSFPPEVQHEILTEIKETKKRVGWSQFDELPQDSDQFSGFQIAKIVRQNKLSQRIEDVRKEMNHQALGSMGPSLTQGHPVTQITSHRIVSEDTSHAILIKGLSNQKPSAETAGTSSSNMADVYSVDDFGTLSDESDFEEEPLMLQLKKKTEILGKTEQKVSLIDLTKKVETKEECIVIDDEGDMPIPYNTGSGRRTAEKNSTVEAIQSSALVDLTSSTSLSDSTLSNKNTRNNDLFLDQSEANETESISINEPVKQSNNMTVDNNLSEKHVKVKDGKEQSEREIIGPVHKTRNDSVESDCVDLTVNNSNADENGGNRILEKHHEVSTRVKSTCDSEKRVTVTAQGEAVFRTEEGGFILVDEEKEDKKSKGAHFQDTIVQSQTVFPDQLVNEYDNKGEASKTLAHNSELNQKVQFKDQPVLDNTPGASFTGPSTGTRTVPNSTINATESGKSINGVSSEVITEASEDNDTSADAKFKTEKKRKHDNGDGDAPISSMPEKKMKVESCLSDDKIDTIAITIDPSAAPPGEDDLFPASIFTAVKTPAPTFQSTEREVEDWKIREEHLDRVNANRASQFSQAELEDLDQELIFEERNLRKTKGQQERLAATVTEKMQAEAQELLQLFGIPYVVSPMEAEAQCAQLDQLNLTSGSITDDSDIWLFGGRSVYKNFFNQNKHVERYKIEDIEKHVGLDRRRCICVALVCGSDYTEGLQGAGPVTAMEILSEFPGEDVDALVAFREWWQAVQNRPKPSAGESKTKSKLKKLQIRAGFPSSTVIEAYLQPTVEDSRERFSWGRPDLDLLREFGSERCGWTRKKVDEMLLPVMKQLNNTTSQNRLDKYFTVDLSEKRTVKSKRLARAIDLFHNPSQADKEDKSGKSNGKTKGKKKMKNESRSRSEKGQRTSTGQSSKSKGVKESPEHELNFSEPSSEEDEEDKAKLTAKNRKIDNKQIQAKEKGQNVQSTSSVKGSSSSSTVLPQKKSKGKSDSMTKSKKTSNKSCKKQTNKSLVPSLERRTGPSRTSKAKATGRIESLQLSESDSSQSD</sequence>
<dbReference type="RefSeq" id="XP_013421164.1">
    <property type="nucleotide sequence ID" value="XM_013565710.1"/>
</dbReference>
<dbReference type="PANTHER" id="PTHR16171:SF7">
    <property type="entry name" value="DNA REPAIR PROTEIN RAD2"/>
    <property type="match status" value="1"/>
</dbReference>
<feature type="coiled-coil region" evidence="12">
    <location>
        <begin position="762"/>
        <end position="796"/>
    </location>
</feature>
<feature type="compositionally biased region" description="Low complexity" evidence="13">
    <location>
        <begin position="1155"/>
        <end position="1168"/>
    </location>
</feature>
<dbReference type="SUPFAM" id="SSF47807">
    <property type="entry name" value="5' to 3' exonuclease, C-terminal subdomain"/>
    <property type="match status" value="1"/>
</dbReference>
<evidence type="ECO:0000256" key="5">
    <source>
        <dbReference type="ARBA" id="ARBA00022723"/>
    </source>
</evidence>
<keyword evidence="5" id="KW-0479">Metal-binding</keyword>
<keyword evidence="6" id="KW-0255">Endonuclease</keyword>
<feature type="compositionally biased region" description="Basic and acidic residues" evidence="13">
    <location>
        <begin position="1083"/>
        <end position="1094"/>
    </location>
</feature>
<evidence type="ECO:0000256" key="2">
    <source>
        <dbReference type="ARBA" id="ARBA00004123"/>
    </source>
</evidence>
<dbReference type="GO" id="GO:0003697">
    <property type="term" value="F:single-stranded DNA binding"/>
    <property type="evidence" value="ECO:0007669"/>
    <property type="project" value="InterPro"/>
</dbReference>
<dbReference type="Pfam" id="PF00867">
    <property type="entry name" value="XPG_I"/>
    <property type="match status" value="1"/>
</dbReference>
<feature type="region of interest" description="Disordered" evidence="13">
    <location>
        <begin position="1056"/>
        <end position="1236"/>
    </location>
</feature>
<dbReference type="GO" id="GO:0005634">
    <property type="term" value="C:nucleus"/>
    <property type="evidence" value="ECO:0007669"/>
    <property type="project" value="UniProtKB-SubCell"/>
</dbReference>
<feature type="compositionally biased region" description="Basic residues" evidence="13">
    <location>
        <begin position="1183"/>
        <end position="1196"/>
    </location>
</feature>
<keyword evidence="16" id="KW-1185">Reference proteome</keyword>
<proteinExistence type="inferred from homology"/>
<dbReference type="PRINTS" id="PR00066">
    <property type="entry name" value="XRODRMPGMNTG"/>
</dbReference>
<dbReference type="STRING" id="7574.A0A1S3KFA8"/>
<dbReference type="PRINTS" id="PR00853">
    <property type="entry name" value="XPGRADSUPER"/>
</dbReference>
<keyword evidence="11" id="KW-0539">Nucleus</keyword>
<dbReference type="PROSITE" id="PS00841">
    <property type="entry name" value="XPG_1"/>
    <property type="match status" value="1"/>
</dbReference>
<keyword evidence="12" id="KW-0175">Coiled coil</keyword>
<dbReference type="InterPro" id="IPR029060">
    <property type="entry name" value="PIN-like_dom_sf"/>
</dbReference>
<name>A0A1S3KFA8_LINAN</name>
<keyword evidence="9" id="KW-0460">Magnesium</keyword>
<evidence type="ECO:0000256" key="8">
    <source>
        <dbReference type="ARBA" id="ARBA00022801"/>
    </source>
</evidence>
<dbReference type="Proteomes" id="UP000085678">
    <property type="component" value="Unplaced"/>
</dbReference>
<dbReference type="GO" id="GO:0016788">
    <property type="term" value="F:hydrolase activity, acting on ester bonds"/>
    <property type="evidence" value="ECO:0007669"/>
    <property type="project" value="InterPro"/>
</dbReference>
<evidence type="ECO:0000259" key="14">
    <source>
        <dbReference type="SMART" id="SM00484"/>
    </source>
</evidence>
<evidence type="ECO:0000256" key="10">
    <source>
        <dbReference type="ARBA" id="ARBA00023204"/>
    </source>
</evidence>
<evidence type="ECO:0000256" key="9">
    <source>
        <dbReference type="ARBA" id="ARBA00022842"/>
    </source>
</evidence>
<evidence type="ECO:0000256" key="7">
    <source>
        <dbReference type="ARBA" id="ARBA00022763"/>
    </source>
</evidence>
<dbReference type="RefSeq" id="XP_013421156.1">
    <property type="nucleotide sequence ID" value="XM_013565702.1"/>
</dbReference>
<dbReference type="KEGG" id="lak:106181342"/>
<dbReference type="CDD" id="cd09868">
    <property type="entry name" value="PIN_XPG_RAD2"/>
    <property type="match status" value="2"/>
</dbReference>
<feature type="compositionally biased region" description="Basic and acidic residues" evidence="13">
    <location>
        <begin position="1137"/>
        <end position="1150"/>
    </location>
</feature>
<evidence type="ECO:0000313" key="18">
    <source>
        <dbReference type="RefSeq" id="XP_013421164.1"/>
    </source>
</evidence>
<feature type="region of interest" description="Disordered" evidence="13">
    <location>
        <begin position="414"/>
        <end position="483"/>
    </location>
</feature>
<feature type="compositionally biased region" description="Acidic residues" evidence="13">
    <location>
        <begin position="157"/>
        <end position="169"/>
    </location>
</feature>
<evidence type="ECO:0000313" key="16">
    <source>
        <dbReference type="Proteomes" id="UP000085678"/>
    </source>
</evidence>
<dbReference type="InterPro" id="IPR006086">
    <property type="entry name" value="XPG-I_dom"/>
</dbReference>
<feature type="region of interest" description="Disordered" evidence="13">
    <location>
        <begin position="125"/>
        <end position="170"/>
    </location>
</feature>
<gene>
    <name evidence="17 18 19" type="primary">LOC106181342</name>
</gene>
<evidence type="ECO:0000256" key="1">
    <source>
        <dbReference type="ARBA" id="ARBA00001946"/>
    </source>
</evidence>
<accession>A0A1S3KFA8</accession>
<reference evidence="17 18" key="1">
    <citation type="submission" date="2025-04" db="UniProtKB">
        <authorList>
            <consortium name="RefSeq"/>
        </authorList>
    </citation>
    <scope>IDENTIFICATION</scope>
    <source>
        <tissue evidence="17 18">Gonads</tissue>
    </source>
</reference>
<evidence type="ECO:0000313" key="19">
    <source>
        <dbReference type="RefSeq" id="XP_013421172.1"/>
    </source>
</evidence>
<evidence type="ECO:0000256" key="3">
    <source>
        <dbReference type="ARBA" id="ARBA00005283"/>
    </source>
</evidence>
<comment type="similarity">
    <text evidence="3">Belongs to the XPG/RAD2 endonuclease family. XPG subfamily.</text>
</comment>
<keyword evidence="7" id="KW-0227">DNA damage</keyword>
<evidence type="ECO:0000259" key="15">
    <source>
        <dbReference type="SMART" id="SM00485"/>
    </source>
</evidence>
<evidence type="ECO:0000256" key="13">
    <source>
        <dbReference type="SAM" id="MobiDB-lite"/>
    </source>
</evidence>
<dbReference type="InterPro" id="IPR019974">
    <property type="entry name" value="XPG_CS"/>
</dbReference>
<protein>
    <submittedName>
        <fullName evidence="17 18">DNA repair protein complementing XP-G cells homolog isoform X1</fullName>
    </submittedName>
</protein>
<feature type="compositionally biased region" description="Low complexity" evidence="13">
    <location>
        <begin position="1223"/>
        <end position="1236"/>
    </location>
</feature>
<dbReference type="Gene3D" id="3.40.50.1010">
    <property type="entry name" value="5'-nuclease"/>
    <property type="match status" value="2"/>
</dbReference>
<comment type="cofactor">
    <cofactor evidence="1">
        <name>Mg(2+)</name>
        <dbReference type="ChEBI" id="CHEBI:18420"/>
    </cofactor>
</comment>
<dbReference type="InterPro" id="IPR006085">
    <property type="entry name" value="XPG_DNA_repair_N"/>
</dbReference>
<dbReference type="InterPro" id="IPR036279">
    <property type="entry name" value="5-3_exonuclease_C_sf"/>
</dbReference>
<dbReference type="Gene3D" id="1.10.150.20">
    <property type="entry name" value="5' to 3' exonuclease, C-terminal subdomain"/>
    <property type="match status" value="1"/>
</dbReference>
<keyword evidence="4" id="KW-0540">Nuclease</keyword>
<dbReference type="GeneID" id="106181342"/>
<dbReference type="SUPFAM" id="SSF88723">
    <property type="entry name" value="PIN domain-like"/>
    <property type="match status" value="1"/>
</dbReference>
<dbReference type="GO" id="GO:0046872">
    <property type="term" value="F:metal ion binding"/>
    <property type="evidence" value="ECO:0007669"/>
    <property type="project" value="UniProtKB-KW"/>
</dbReference>
<evidence type="ECO:0000313" key="17">
    <source>
        <dbReference type="RefSeq" id="XP_013421156.1"/>
    </source>
</evidence>
<evidence type="ECO:0000256" key="4">
    <source>
        <dbReference type="ARBA" id="ARBA00022722"/>
    </source>
</evidence>
<feature type="domain" description="XPG N-terminal" evidence="15">
    <location>
        <begin position="1"/>
        <end position="98"/>
    </location>
</feature>
<dbReference type="RefSeq" id="XP_013421172.1">
    <property type="nucleotide sequence ID" value="XM_013565718.1"/>
</dbReference>
<evidence type="ECO:0000256" key="6">
    <source>
        <dbReference type="ARBA" id="ARBA00022759"/>
    </source>
</evidence>
<feature type="compositionally biased region" description="Low complexity" evidence="13">
    <location>
        <begin position="414"/>
        <end position="423"/>
    </location>
</feature>
<feature type="domain" description="XPG-I" evidence="14">
    <location>
        <begin position="817"/>
        <end position="886"/>
    </location>
</feature>
<evidence type="ECO:0000256" key="11">
    <source>
        <dbReference type="ARBA" id="ARBA00023242"/>
    </source>
</evidence>
<dbReference type="GO" id="GO:0004520">
    <property type="term" value="F:DNA endonuclease activity"/>
    <property type="evidence" value="ECO:0007669"/>
    <property type="project" value="TreeGrafter"/>
</dbReference>
<feature type="region of interest" description="Disordered" evidence="13">
    <location>
        <begin position="615"/>
        <end position="696"/>
    </location>
</feature>
<dbReference type="OrthoDB" id="2959108at2759"/>
<dbReference type="InterPro" id="IPR001044">
    <property type="entry name" value="XPG/Rad2_eukaryotes"/>
</dbReference>
<keyword evidence="10" id="KW-0234">DNA repair</keyword>
<feature type="compositionally biased region" description="Polar residues" evidence="13">
    <location>
        <begin position="621"/>
        <end position="656"/>
    </location>
</feature>
<feature type="compositionally biased region" description="Polar residues" evidence="13">
    <location>
        <begin position="1095"/>
        <end position="1104"/>
    </location>
</feature>
<feature type="compositionally biased region" description="Polar residues" evidence="13">
    <location>
        <begin position="437"/>
        <end position="462"/>
    </location>
</feature>
<dbReference type="GO" id="GO:0006289">
    <property type="term" value="P:nucleotide-excision repair"/>
    <property type="evidence" value="ECO:0007669"/>
    <property type="project" value="InterPro"/>
</dbReference>
<feature type="compositionally biased region" description="Basic and acidic residues" evidence="13">
    <location>
        <begin position="1106"/>
        <end position="1116"/>
    </location>
</feature>
<dbReference type="CDD" id="cd09904">
    <property type="entry name" value="H3TH_XPG"/>
    <property type="match status" value="1"/>
</dbReference>
<dbReference type="SMART" id="SM00484">
    <property type="entry name" value="XPGI"/>
    <property type="match status" value="1"/>
</dbReference>
<keyword evidence="8" id="KW-0378">Hydrolase</keyword>
<dbReference type="Pfam" id="PF00752">
    <property type="entry name" value="XPG_N"/>
    <property type="match status" value="1"/>
</dbReference>
<dbReference type="SMART" id="SM00485">
    <property type="entry name" value="XPGN"/>
    <property type="match status" value="1"/>
</dbReference>
<dbReference type="PANTHER" id="PTHR16171">
    <property type="entry name" value="DNA REPAIR PROTEIN COMPLEMENTING XP-G CELLS-RELATED"/>
    <property type="match status" value="1"/>
</dbReference>
<organism evidence="16 19">
    <name type="scientific">Lingula anatina</name>
    <name type="common">Brachiopod</name>
    <name type="synonym">Lingula unguis</name>
    <dbReference type="NCBI Taxonomy" id="7574"/>
    <lineage>
        <taxon>Eukaryota</taxon>
        <taxon>Metazoa</taxon>
        <taxon>Spiralia</taxon>
        <taxon>Lophotrochozoa</taxon>
        <taxon>Brachiopoda</taxon>
        <taxon>Linguliformea</taxon>
        <taxon>Lingulata</taxon>
        <taxon>Lingulida</taxon>
        <taxon>Linguloidea</taxon>
        <taxon>Lingulidae</taxon>
        <taxon>Lingula</taxon>
    </lineage>
</organism>
<dbReference type="InterPro" id="IPR008918">
    <property type="entry name" value="HhH2"/>
</dbReference>
<comment type="subcellular location">
    <subcellularLocation>
        <location evidence="2">Nucleus</location>
    </subcellularLocation>
</comment>
<feature type="compositionally biased region" description="Basic and acidic residues" evidence="13">
    <location>
        <begin position="463"/>
        <end position="481"/>
    </location>
</feature>
<dbReference type="AlphaFoldDB" id="A0A1S3KFA8"/>
<evidence type="ECO:0000256" key="12">
    <source>
        <dbReference type="SAM" id="Coils"/>
    </source>
</evidence>
<dbReference type="InterPro" id="IPR006084">
    <property type="entry name" value="XPG/Rad2"/>
</dbReference>
<dbReference type="SMART" id="SM00279">
    <property type="entry name" value="HhH2"/>
    <property type="match status" value="1"/>
</dbReference>